<proteinExistence type="predicted"/>
<sequence length="74" mass="7774">MGGSMTLESASHANQTVWFGSASASSYVVSARQINGPGFRGCRGGSKSSASKQQAEATQHQAFQLPHKPFQESS</sequence>
<keyword evidence="3" id="KW-1185">Reference proteome</keyword>
<dbReference type="HOGENOM" id="CLU_2688045_0_0_1"/>
<comment type="caution">
    <text evidence="2">The sequence shown here is derived from an EMBL/GenBank/DDBJ whole genome shotgun (WGS) entry which is preliminary data.</text>
</comment>
<dbReference type="Proteomes" id="UP000005446">
    <property type="component" value="Unassembled WGS sequence"/>
</dbReference>
<evidence type="ECO:0000313" key="3">
    <source>
        <dbReference type="Proteomes" id="UP000005446"/>
    </source>
</evidence>
<name>H0EP23_GLAL7</name>
<dbReference type="InParanoid" id="H0EP23"/>
<dbReference type="EMBL" id="AGUE01000108">
    <property type="protein sequence ID" value="EHK99712.1"/>
    <property type="molecule type" value="Genomic_DNA"/>
</dbReference>
<feature type="compositionally biased region" description="Low complexity" evidence="1">
    <location>
        <begin position="45"/>
        <end position="55"/>
    </location>
</feature>
<feature type="region of interest" description="Disordered" evidence="1">
    <location>
        <begin position="38"/>
        <end position="74"/>
    </location>
</feature>
<gene>
    <name evidence="2" type="ORF">M7I_4390</name>
</gene>
<dbReference type="AlphaFoldDB" id="H0EP23"/>
<protein>
    <submittedName>
        <fullName evidence="2">Uncharacterized protein</fullName>
    </submittedName>
</protein>
<organism evidence="2 3">
    <name type="scientific">Glarea lozoyensis (strain ATCC 74030 / MF5533)</name>
    <dbReference type="NCBI Taxonomy" id="1104152"/>
    <lineage>
        <taxon>Eukaryota</taxon>
        <taxon>Fungi</taxon>
        <taxon>Dikarya</taxon>
        <taxon>Ascomycota</taxon>
        <taxon>Pezizomycotina</taxon>
        <taxon>Leotiomycetes</taxon>
        <taxon>Helotiales</taxon>
        <taxon>Helotiaceae</taxon>
        <taxon>Glarea</taxon>
    </lineage>
</organism>
<accession>H0EP23</accession>
<reference evidence="2 3" key="1">
    <citation type="journal article" date="2012" name="Eukaryot. Cell">
        <title>Genome sequence of the fungus Glarea lozoyensis: the first genome sequence of a species from the Helotiaceae family.</title>
        <authorList>
            <person name="Youssar L."/>
            <person name="Gruening B.A."/>
            <person name="Erxleben A."/>
            <person name="Guenther S."/>
            <person name="Huettel W."/>
        </authorList>
    </citation>
    <scope>NUCLEOTIDE SEQUENCE [LARGE SCALE GENOMIC DNA]</scope>
    <source>
        <strain evidence="3">ATCC 74030 / MF5533</strain>
    </source>
</reference>
<evidence type="ECO:0000256" key="1">
    <source>
        <dbReference type="SAM" id="MobiDB-lite"/>
    </source>
</evidence>
<evidence type="ECO:0000313" key="2">
    <source>
        <dbReference type="EMBL" id="EHK99712.1"/>
    </source>
</evidence>